<proteinExistence type="predicted"/>
<dbReference type="CDD" id="cd21702">
    <property type="entry name" value="JMTM_Notch1"/>
    <property type="match status" value="1"/>
</dbReference>
<evidence type="ECO:0000259" key="3">
    <source>
        <dbReference type="SMART" id="SM01339"/>
    </source>
</evidence>
<keyword evidence="2" id="KW-0812">Transmembrane</keyword>
<dbReference type="Pfam" id="PF07684">
    <property type="entry name" value="NODP"/>
    <property type="match status" value="1"/>
</dbReference>
<gene>
    <name evidence="4" type="ORF">P7K49_002089</name>
</gene>
<evidence type="ECO:0000256" key="1">
    <source>
        <dbReference type="SAM" id="MobiDB-lite"/>
    </source>
</evidence>
<keyword evidence="5" id="KW-1185">Reference proteome</keyword>
<dbReference type="Proteomes" id="UP001266305">
    <property type="component" value="Unassembled WGS sequence"/>
</dbReference>
<keyword evidence="2" id="KW-0472">Membrane</keyword>
<name>A0ABQ9WGB5_SAGOE</name>
<evidence type="ECO:0000313" key="5">
    <source>
        <dbReference type="Proteomes" id="UP001266305"/>
    </source>
</evidence>
<dbReference type="InterPro" id="IPR011656">
    <property type="entry name" value="Notch_NODP_dom"/>
</dbReference>
<feature type="transmembrane region" description="Helical" evidence="2">
    <location>
        <begin position="447"/>
        <end position="467"/>
    </location>
</feature>
<comment type="caution">
    <text evidence="4">The sequence shown here is derived from an EMBL/GenBank/DDBJ whole genome shotgun (WGS) entry which is preliminary data.</text>
</comment>
<dbReference type="EMBL" id="JASSZA010000001">
    <property type="protein sequence ID" value="KAK2120703.1"/>
    <property type="molecule type" value="Genomic_DNA"/>
</dbReference>
<sequence>MASAWFGLERRQVEVLEGPYRQRRSWWGRGSHGRRTQVGQLECKGHPQGSRPHLLHLGQLDPGARSVVPLMCLTLFCCLGATLEVRSIISQAGWDPAHGNPALGSRSPAGEQGSPLAPFTAQPTTAAPAPHRTSALPSGPGDGSWERTGLLAHSLSRDEECVCGTNGSQRGWQGGAGRACWQLSGMSCDQHWPDSRGCRTVVPSRVAAVRPGFPLPWAALRCPDCCIMGRRIPGASSWAGGQGRRKPRVPSPARSIVYLEIDNRQCVQASSQCFQSATDVAAFLGALASLGSLNIPYKIEAVQSNMAWDRLRLQGMRPPSPCPKHAGSLCQLPPMGVRVTVRDGVVLFWNFLNGTPPQPVAVTAAGEATRERAHPRESGGLLLSPPLPPDYSLLGERVRRHLAAEPVRCPPADSLLRSRHLMSGRLPPSPVSAGETVEPPPPAQLHFMYVAAAAFVLLFFVGCGVLLSRKRRRQHGQLWFPEGFKVSEASKKKRREPLGEDSVGLK</sequence>
<dbReference type="Gene3D" id="3.30.70.3310">
    <property type="match status" value="1"/>
</dbReference>
<protein>
    <recommendedName>
        <fullName evidence="3">Notch NODP domain-containing protein</fullName>
    </recommendedName>
</protein>
<evidence type="ECO:0000256" key="2">
    <source>
        <dbReference type="SAM" id="Phobius"/>
    </source>
</evidence>
<feature type="domain" description="Notch NODP" evidence="3">
    <location>
        <begin position="251"/>
        <end position="313"/>
    </location>
</feature>
<feature type="region of interest" description="Disordered" evidence="1">
    <location>
        <begin position="99"/>
        <end position="147"/>
    </location>
</feature>
<reference evidence="4 5" key="1">
    <citation type="submission" date="2023-05" db="EMBL/GenBank/DDBJ databases">
        <title>B98-5 Cell Line De Novo Hybrid Assembly: An Optical Mapping Approach.</title>
        <authorList>
            <person name="Kananen K."/>
            <person name="Auerbach J.A."/>
            <person name="Kautto E."/>
            <person name="Blachly J.S."/>
        </authorList>
    </citation>
    <scope>NUCLEOTIDE SEQUENCE [LARGE SCALE GENOMIC DNA]</scope>
    <source>
        <strain evidence="4">B95-8</strain>
        <tissue evidence="4">Cell line</tissue>
    </source>
</reference>
<evidence type="ECO:0000313" key="4">
    <source>
        <dbReference type="EMBL" id="KAK2120703.1"/>
    </source>
</evidence>
<accession>A0ABQ9WGB5</accession>
<keyword evidence="2" id="KW-1133">Transmembrane helix</keyword>
<organism evidence="4 5">
    <name type="scientific">Saguinus oedipus</name>
    <name type="common">Cotton-top tamarin</name>
    <name type="synonym">Oedipomidas oedipus</name>
    <dbReference type="NCBI Taxonomy" id="9490"/>
    <lineage>
        <taxon>Eukaryota</taxon>
        <taxon>Metazoa</taxon>
        <taxon>Chordata</taxon>
        <taxon>Craniata</taxon>
        <taxon>Vertebrata</taxon>
        <taxon>Euteleostomi</taxon>
        <taxon>Mammalia</taxon>
        <taxon>Eutheria</taxon>
        <taxon>Euarchontoglires</taxon>
        <taxon>Primates</taxon>
        <taxon>Haplorrhini</taxon>
        <taxon>Platyrrhini</taxon>
        <taxon>Cebidae</taxon>
        <taxon>Callitrichinae</taxon>
        <taxon>Saguinus</taxon>
    </lineage>
</organism>
<dbReference type="SMART" id="SM01339">
    <property type="entry name" value="NODP"/>
    <property type="match status" value="1"/>
</dbReference>
<feature type="compositionally biased region" description="Low complexity" evidence="1">
    <location>
        <begin position="115"/>
        <end position="130"/>
    </location>
</feature>